<accession>A0A8H2VRS0</accession>
<evidence type="ECO:0000256" key="1">
    <source>
        <dbReference type="ARBA" id="ARBA00004395"/>
    </source>
</evidence>
<dbReference type="GO" id="GO:0006891">
    <property type="term" value="P:intra-Golgi vesicle-mediated transport"/>
    <property type="evidence" value="ECO:0007669"/>
    <property type="project" value="InterPro"/>
</dbReference>
<keyword evidence="8" id="KW-1185">Reference proteome</keyword>
<dbReference type="GO" id="GO:0000139">
    <property type="term" value="C:Golgi membrane"/>
    <property type="evidence" value="ECO:0007669"/>
    <property type="project" value="UniProtKB-SubCell"/>
</dbReference>
<dbReference type="GO" id="GO:0017119">
    <property type="term" value="C:Golgi transport complex"/>
    <property type="evidence" value="ECO:0007669"/>
    <property type="project" value="InterPro"/>
</dbReference>
<proteinExistence type="predicted"/>
<evidence type="ECO:0000256" key="4">
    <source>
        <dbReference type="ARBA" id="ARBA00023136"/>
    </source>
</evidence>
<dbReference type="EMBL" id="CAJHIA010000009">
    <property type="protein sequence ID" value="CAD6443094.1"/>
    <property type="molecule type" value="Genomic_DNA"/>
</dbReference>
<name>A0A8H2VRS0_9HELO</name>
<evidence type="ECO:0000313" key="7">
    <source>
        <dbReference type="EMBL" id="CAD6443094.1"/>
    </source>
</evidence>
<organism evidence="7 8">
    <name type="scientific">Sclerotinia trifoliorum</name>
    <dbReference type="NCBI Taxonomy" id="28548"/>
    <lineage>
        <taxon>Eukaryota</taxon>
        <taxon>Fungi</taxon>
        <taxon>Dikarya</taxon>
        <taxon>Ascomycota</taxon>
        <taxon>Pezizomycotina</taxon>
        <taxon>Leotiomycetes</taxon>
        <taxon>Helotiales</taxon>
        <taxon>Sclerotiniaceae</taxon>
        <taxon>Sclerotinia</taxon>
    </lineage>
</organism>
<keyword evidence="3" id="KW-0333">Golgi apparatus</keyword>
<dbReference type="Proteomes" id="UP000624404">
    <property type="component" value="Unassembled WGS sequence"/>
</dbReference>
<dbReference type="AlphaFoldDB" id="A0A8H2VRS0"/>
<dbReference type="InterPro" id="IPR048485">
    <property type="entry name" value="COG5_helical"/>
</dbReference>
<dbReference type="Pfam" id="PF10392">
    <property type="entry name" value="COG5_N"/>
    <property type="match status" value="1"/>
</dbReference>
<dbReference type="OrthoDB" id="18786at2759"/>
<dbReference type="InterPro" id="IPR049176">
    <property type="entry name" value="COG5_N"/>
</dbReference>
<protein>
    <recommendedName>
        <fullName evidence="2">Conserved oligomeric Golgi complex subunit 5</fullName>
    </recommendedName>
</protein>
<dbReference type="PANTHER" id="PTHR13228">
    <property type="entry name" value="CONSERVED OLIGOMERIC GOLGI COMPLEX COMPONENT 5"/>
    <property type="match status" value="1"/>
</dbReference>
<dbReference type="InterPro" id="IPR019465">
    <property type="entry name" value="Cog5"/>
</dbReference>
<comment type="caution">
    <text evidence="7">The sequence shown here is derived from an EMBL/GenBank/DDBJ whole genome shotgun (WGS) entry which is preliminary data.</text>
</comment>
<evidence type="ECO:0000259" key="6">
    <source>
        <dbReference type="Pfam" id="PF20649"/>
    </source>
</evidence>
<sequence length="454" mass="49767">MTSADEENSYIDYETFLSPTFSPSSFANSLVLGTNNPTDTPLDLSTPLSRVLFDAQEINTHIDSLTTKNALPLLSHTQDQTESSQRIVQEIDSQVASLNDGYKRLEKEVLVRYETAEEVQTVASRLWETVRLGRVVARCLQLGRQLEIQLSEIGNTGAPVKVPGAKEDHKALVRCSNTLLNIRELFQKSGPGEEGHGLERIEVVRTLQTSIINPAERVVLSRSQQLIREFSMSNLSSNSNTSTYAQTRDMKERTDSALKTLYLLSSTTGLGSGGAKKIKWEPDLLVQSLQDYLRTALTSSLASLSRALATLPTLDRTLLEVSARCQNVLALESLLSSMQPPQHPNLPSEDMAPVNFLQPLLTSLETGSLPSYFWRTLAGGLTTKVQEIINKGGVSARTLRSNRNSVRDAIRECVVKGSRAPAGISAIKGEKRADGSWEREVAVMVASVMGPLGR</sequence>
<comment type="subcellular location">
    <subcellularLocation>
        <location evidence="1">Golgi apparatus membrane</location>
        <topology evidence="1">Peripheral membrane protein</topology>
    </subcellularLocation>
</comment>
<evidence type="ECO:0000256" key="3">
    <source>
        <dbReference type="ARBA" id="ARBA00023034"/>
    </source>
</evidence>
<feature type="domain" description="Conserved oligomeric Golgi complex subunit 5 N-terminal" evidence="5">
    <location>
        <begin position="14"/>
        <end position="146"/>
    </location>
</feature>
<reference evidence="7" key="1">
    <citation type="submission" date="2020-10" db="EMBL/GenBank/DDBJ databases">
        <authorList>
            <person name="Kusch S."/>
        </authorList>
    </citation>
    <scope>NUCLEOTIDE SEQUENCE</scope>
    <source>
        <strain evidence="7">SwB9</strain>
    </source>
</reference>
<dbReference type="Pfam" id="PF20649">
    <property type="entry name" value="COG5_C"/>
    <property type="match status" value="1"/>
</dbReference>
<evidence type="ECO:0000313" key="8">
    <source>
        <dbReference type="Proteomes" id="UP000624404"/>
    </source>
</evidence>
<dbReference type="PANTHER" id="PTHR13228:SF3">
    <property type="entry name" value="CONSERVED OLIGOMERIC GOLGI COMPLEX SUBUNIT 5"/>
    <property type="match status" value="1"/>
</dbReference>
<evidence type="ECO:0000259" key="5">
    <source>
        <dbReference type="Pfam" id="PF10392"/>
    </source>
</evidence>
<feature type="domain" description="Conserved oligomeric Golgi complex subunit 5 helical" evidence="6">
    <location>
        <begin position="198"/>
        <end position="413"/>
    </location>
</feature>
<gene>
    <name evidence="7" type="ORF">SCLTRI_LOCUS2886</name>
</gene>
<keyword evidence="4" id="KW-0472">Membrane</keyword>
<evidence type="ECO:0000256" key="2">
    <source>
        <dbReference type="ARBA" id="ARBA00020974"/>
    </source>
</evidence>